<accession>A0A1G6YHL7</accession>
<feature type="active site" evidence="7">
    <location>
        <position position="499"/>
    </location>
</feature>
<evidence type="ECO:0000256" key="3">
    <source>
        <dbReference type="ARBA" id="ARBA00022432"/>
    </source>
</evidence>
<dbReference type="CDD" id="cd05016">
    <property type="entry name" value="SIS_PGI_2"/>
    <property type="match status" value="1"/>
</dbReference>
<dbReference type="GO" id="GO:0005829">
    <property type="term" value="C:cytosol"/>
    <property type="evidence" value="ECO:0007669"/>
    <property type="project" value="TreeGrafter"/>
</dbReference>
<dbReference type="GO" id="GO:0097367">
    <property type="term" value="F:carbohydrate derivative binding"/>
    <property type="evidence" value="ECO:0007669"/>
    <property type="project" value="InterPro"/>
</dbReference>
<comment type="function">
    <text evidence="7">Catalyzes the reversible isomerization of glucose-6-phosphate to fructose-6-phosphate.</text>
</comment>
<feature type="active site" evidence="7">
    <location>
        <position position="384"/>
    </location>
</feature>
<dbReference type="PANTHER" id="PTHR11469:SF1">
    <property type="entry name" value="GLUCOSE-6-PHOSPHATE ISOMERASE"/>
    <property type="match status" value="1"/>
</dbReference>
<keyword evidence="5 7" id="KW-0413">Isomerase</keyword>
<proteinExistence type="inferred from homology"/>
<dbReference type="GO" id="GO:0006096">
    <property type="term" value="P:glycolytic process"/>
    <property type="evidence" value="ECO:0007669"/>
    <property type="project" value="UniProtKB-UniRule"/>
</dbReference>
<dbReference type="InterPro" id="IPR035482">
    <property type="entry name" value="SIS_PGI_2"/>
</dbReference>
<reference evidence="10" key="1">
    <citation type="submission" date="2016-10" db="EMBL/GenBank/DDBJ databases">
        <authorList>
            <person name="Varghese N."/>
            <person name="Submissions S."/>
        </authorList>
    </citation>
    <scope>NUCLEOTIDE SEQUENCE [LARGE SCALE GENOMIC DNA]</scope>
    <source>
        <strain evidence="10">DSM 8987</strain>
    </source>
</reference>
<dbReference type="PROSITE" id="PS51463">
    <property type="entry name" value="P_GLUCOSE_ISOMERASE_3"/>
    <property type="match status" value="1"/>
</dbReference>
<organism evidence="9 10">
    <name type="scientific">Desulfuromonas thiophila</name>
    <dbReference type="NCBI Taxonomy" id="57664"/>
    <lineage>
        <taxon>Bacteria</taxon>
        <taxon>Pseudomonadati</taxon>
        <taxon>Thermodesulfobacteriota</taxon>
        <taxon>Desulfuromonadia</taxon>
        <taxon>Desulfuromonadales</taxon>
        <taxon>Desulfuromonadaceae</taxon>
        <taxon>Desulfuromonas</taxon>
    </lineage>
</organism>
<dbReference type="NCBIfam" id="NF010695">
    <property type="entry name" value="PRK14095.1"/>
    <property type="match status" value="1"/>
</dbReference>
<evidence type="ECO:0000313" key="10">
    <source>
        <dbReference type="Proteomes" id="UP000243205"/>
    </source>
</evidence>
<dbReference type="HAMAP" id="MF_00473">
    <property type="entry name" value="G6P_isomerase"/>
    <property type="match status" value="1"/>
</dbReference>
<dbReference type="GO" id="GO:0006094">
    <property type="term" value="P:gluconeogenesis"/>
    <property type="evidence" value="ECO:0007669"/>
    <property type="project" value="UniProtKB-UniRule"/>
</dbReference>
<dbReference type="EMBL" id="FNAQ01000002">
    <property type="protein sequence ID" value="SDD89125.1"/>
    <property type="molecule type" value="Genomic_DNA"/>
</dbReference>
<dbReference type="EC" id="5.3.1.9" evidence="7"/>
<dbReference type="InterPro" id="IPR018189">
    <property type="entry name" value="Phosphoglucose_isomerase_CS"/>
</dbReference>
<keyword evidence="3 7" id="KW-0312">Gluconeogenesis</keyword>
<dbReference type="GO" id="GO:0048029">
    <property type="term" value="F:monosaccharide binding"/>
    <property type="evidence" value="ECO:0007669"/>
    <property type="project" value="TreeGrafter"/>
</dbReference>
<evidence type="ECO:0000256" key="4">
    <source>
        <dbReference type="ARBA" id="ARBA00023152"/>
    </source>
</evidence>
<dbReference type="InterPro" id="IPR046348">
    <property type="entry name" value="SIS_dom_sf"/>
</dbReference>
<dbReference type="PROSITE" id="PS00765">
    <property type="entry name" value="P_GLUCOSE_ISOMERASE_1"/>
    <property type="match status" value="1"/>
</dbReference>
<evidence type="ECO:0000256" key="5">
    <source>
        <dbReference type="ARBA" id="ARBA00023235"/>
    </source>
</evidence>
<dbReference type="Proteomes" id="UP000243205">
    <property type="component" value="Unassembled WGS sequence"/>
</dbReference>
<comment type="pathway">
    <text evidence="1 7 8">Carbohydrate degradation; glycolysis; D-glyceraldehyde 3-phosphate and glycerone phosphate from D-glucose: step 2/4.</text>
</comment>
<dbReference type="UniPathway" id="UPA00109">
    <property type="reaction ID" value="UER00181"/>
</dbReference>
<comment type="pathway">
    <text evidence="7">Carbohydrate biosynthesis; gluconeogenesis.</text>
</comment>
<dbReference type="Gene3D" id="1.10.1390.10">
    <property type="match status" value="1"/>
</dbReference>
<evidence type="ECO:0000256" key="6">
    <source>
        <dbReference type="ARBA" id="ARBA00029321"/>
    </source>
</evidence>
<dbReference type="PANTHER" id="PTHR11469">
    <property type="entry name" value="GLUCOSE-6-PHOSPHATE ISOMERASE"/>
    <property type="match status" value="1"/>
</dbReference>
<dbReference type="OrthoDB" id="140919at2"/>
<gene>
    <name evidence="7" type="primary">pgi</name>
    <name evidence="9" type="ORF">SAMN05661003_10229</name>
</gene>
<dbReference type="STRING" id="57664.SAMN05661003_10229"/>
<comment type="subcellular location">
    <subcellularLocation>
        <location evidence="7">Cytoplasm</location>
    </subcellularLocation>
</comment>
<dbReference type="Pfam" id="PF00342">
    <property type="entry name" value="PGI"/>
    <property type="match status" value="1"/>
</dbReference>
<dbReference type="GO" id="GO:0051156">
    <property type="term" value="P:glucose 6-phosphate metabolic process"/>
    <property type="evidence" value="ECO:0007669"/>
    <property type="project" value="TreeGrafter"/>
</dbReference>
<dbReference type="AlphaFoldDB" id="A0A1G6YHL7"/>
<feature type="active site" description="Proton donor" evidence="7">
    <location>
        <position position="353"/>
    </location>
</feature>
<comment type="similarity">
    <text evidence="2 7 8">Belongs to the GPI family.</text>
</comment>
<protein>
    <recommendedName>
        <fullName evidence="7">Glucose-6-phosphate isomerase</fullName>
        <shortName evidence="7">GPI</shortName>
        <ecNumber evidence="7">5.3.1.9</ecNumber>
    </recommendedName>
    <alternativeName>
        <fullName evidence="7">Phosphoglucose isomerase</fullName>
        <shortName evidence="7">PGI</shortName>
    </alternativeName>
    <alternativeName>
        <fullName evidence="7">Phosphohexose isomerase</fullName>
        <shortName evidence="7">PHI</shortName>
    </alternativeName>
</protein>
<dbReference type="RefSeq" id="WP_092075918.1">
    <property type="nucleotide sequence ID" value="NZ_FNAQ01000002.1"/>
</dbReference>
<keyword evidence="4 7" id="KW-0324">Glycolysis</keyword>
<comment type="catalytic activity">
    <reaction evidence="6 7 8">
        <text>alpha-D-glucose 6-phosphate = beta-D-fructose 6-phosphate</text>
        <dbReference type="Rhea" id="RHEA:11816"/>
        <dbReference type="ChEBI" id="CHEBI:57634"/>
        <dbReference type="ChEBI" id="CHEBI:58225"/>
        <dbReference type="EC" id="5.3.1.9"/>
    </reaction>
</comment>
<dbReference type="PRINTS" id="PR00662">
    <property type="entry name" value="G6PISOMERASE"/>
</dbReference>
<evidence type="ECO:0000256" key="8">
    <source>
        <dbReference type="RuleBase" id="RU000612"/>
    </source>
</evidence>
<evidence type="ECO:0000313" key="9">
    <source>
        <dbReference type="EMBL" id="SDD89125.1"/>
    </source>
</evidence>
<evidence type="ECO:0000256" key="1">
    <source>
        <dbReference type="ARBA" id="ARBA00004926"/>
    </source>
</evidence>
<dbReference type="InterPro" id="IPR023096">
    <property type="entry name" value="G6P_Isomerase_C"/>
</dbReference>
<keyword evidence="10" id="KW-1185">Reference proteome</keyword>
<dbReference type="InterPro" id="IPR035476">
    <property type="entry name" value="SIS_PGI_1"/>
</dbReference>
<keyword evidence="7" id="KW-0963">Cytoplasm</keyword>
<sequence>MPQSCPNLNESRHYADLLSLPFTDLRRLLTAARVSAAEVPMAAGLHYNYAAMPVEERHLDLLQGLSDEFDLVGQYQRLLAGERMNVGENRRVLHHLTRGQLGPAVMHDGRDLGAFYREQHQRIFAFAEQVHRGALRGSSGAAFTQVCQIGIGGSDLGPRALYLALQQEARRQGCQLMTAEFLSNVDPDDADQVLARLDLARTLFVLVSKSGTTQETLTNETLVRVALRHQGLDDRAHLVAVTSETSPLAGNSAYRDSFYMDDFVGGRFSSTSAVGAVVLSLAFGPAIFQALLAGAHAQDALALQPDIRHNASLLDALLGVYLRNVLGYPCSAVLPYSQALSRFPAHLQQLDMESNGKSVNRRGEPLPYASGPIIFGEPGTNGQHSFYQLLHQGTDVVPLQFIGFEQAQGQRDLLVQGSTSQDKLNANLAAQLVAFAKGRADENANRHFAGQRPASLIRGARLTAEALGALLAHFENKIMFQGFVWNINSFDQEGVQLGKVLTGQLLAGTAEDEALQAYGRLLGLRPPA</sequence>
<dbReference type="InterPro" id="IPR001672">
    <property type="entry name" value="G6P_Isomerase"/>
</dbReference>
<dbReference type="SUPFAM" id="SSF53697">
    <property type="entry name" value="SIS domain"/>
    <property type="match status" value="1"/>
</dbReference>
<dbReference type="GO" id="GO:0004347">
    <property type="term" value="F:glucose-6-phosphate isomerase activity"/>
    <property type="evidence" value="ECO:0007669"/>
    <property type="project" value="UniProtKB-UniRule"/>
</dbReference>
<evidence type="ECO:0000256" key="2">
    <source>
        <dbReference type="ARBA" id="ARBA00006604"/>
    </source>
</evidence>
<dbReference type="Gene3D" id="3.40.50.10490">
    <property type="entry name" value="Glucose-6-phosphate isomerase like protein, domain 1"/>
    <property type="match status" value="2"/>
</dbReference>
<dbReference type="UniPathway" id="UPA00138"/>
<dbReference type="PROSITE" id="PS00174">
    <property type="entry name" value="P_GLUCOSE_ISOMERASE_2"/>
    <property type="match status" value="1"/>
</dbReference>
<name>A0A1G6YHL7_9BACT</name>
<evidence type="ECO:0000256" key="7">
    <source>
        <dbReference type="HAMAP-Rule" id="MF_00473"/>
    </source>
</evidence>
<dbReference type="CDD" id="cd05015">
    <property type="entry name" value="SIS_PGI_1"/>
    <property type="match status" value="1"/>
</dbReference>